<dbReference type="InterPro" id="IPR036600">
    <property type="entry name" value="PAH_sf"/>
</dbReference>
<organism evidence="6 7">
    <name type="scientific">Protea cynaroides</name>
    <dbReference type="NCBI Taxonomy" id="273540"/>
    <lineage>
        <taxon>Eukaryota</taxon>
        <taxon>Viridiplantae</taxon>
        <taxon>Streptophyta</taxon>
        <taxon>Embryophyta</taxon>
        <taxon>Tracheophyta</taxon>
        <taxon>Spermatophyta</taxon>
        <taxon>Magnoliopsida</taxon>
        <taxon>Proteales</taxon>
        <taxon>Proteaceae</taxon>
        <taxon>Protea</taxon>
    </lineage>
</organism>
<gene>
    <name evidence="6" type="ORF">NE237_022059</name>
</gene>
<dbReference type="AlphaFoldDB" id="A0A9Q0JTC3"/>
<reference evidence="6" key="1">
    <citation type="journal article" date="2023" name="Plant J.">
        <title>The genome of the king protea, Protea cynaroides.</title>
        <authorList>
            <person name="Chang J."/>
            <person name="Duong T.A."/>
            <person name="Schoeman C."/>
            <person name="Ma X."/>
            <person name="Roodt D."/>
            <person name="Barker N."/>
            <person name="Li Z."/>
            <person name="Van de Peer Y."/>
            <person name="Mizrachi E."/>
        </authorList>
    </citation>
    <scope>NUCLEOTIDE SEQUENCE</scope>
    <source>
        <tissue evidence="6">Young leaves</tissue>
    </source>
</reference>
<evidence type="ECO:0000256" key="2">
    <source>
        <dbReference type="ARBA" id="ARBA00022491"/>
    </source>
</evidence>
<sequence length="224" mass="25584">MAGGGGAQKLTTNDALAYLKSVKDIFQDNREKYDEFLEVMKDFNAQRAQQPNTGLQCLLTKGSEITLPLEDEPQPKKFLEYAINFVNKVKTRFQHDDHVYKSFLDVLKMYRKENISITKVYQEVGALFRDHPDLLEQCTHFVPDSFATGPPQHAPSGRNFFQQSSAMPTIWQIHVDKKFHADCDLSVDHPDPYIEIKQEGKTIVSTVIVEITQGHIKVSTNQVR</sequence>
<dbReference type="PROSITE" id="PS51477">
    <property type="entry name" value="PAH"/>
    <property type="match status" value="1"/>
</dbReference>
<evidence type="ECO:0000313" key="6">
    <source>
        <dbReference type="EMBL" id="KAJ4949775.1"/>
    </source>
</evidence>
<dbReference type="GO" id="GO:0000785">
    <property type="term" value="C:chromatin"/>
    <property type="evidence" value="ECO:0007669"/>
    <property type="project" value="TreeGrafter"/>
</dbReference>
<dbReference type="InterPro" id="IPR039774">
    <property type="entry name" value="Sin3-like"/>
</dbReference>
<accession>A0A9Q0JTC3</accession>
<keyword evidence="2" id="KW-0678">Repressor</keyword>
<evidence type="ECO:0000256" key="4">
    <source>
        <dbReference type="ARBA" id="ARBA00023242"/>
    </source>
</evidence>
<keyword evidence="3" id="KW-0677">Repeat</keyword>
<dbReference type="Gene3D" id="1.20.1160.11">
    <property type="entry name" value="Paired amphipathic helix"/>
    <property type="match status" value="2"/>
</dbReference>
<dbReference type="Pfam" id="PF02671">
    <property type="entry name" value="PAH"/>
    <property type="match status" value="1"/>
</dbReference>
<comment type="caution">
    <text evidence="6">The sequence shown here is derived from an EMBL/GenBank/DDBJ whole genome shotgun (WGS) entry which is preliminary data.</text>
</comment>
<dbReference type="GO" id="GO:0000118">
    <property type="term" value="C:histone deacetylase complex"/>
    <property type="evidence" value="ECO:0007669"/>
    <property type="project" value="TreeGrafter"/>
</dbReference>
<dbReference type="InterPro" id="IPR003822">
    <property type="entry name" value="PAH"/>
</dbReference>
<dbReference type="EMBL" id="JAMYWD010000358">
    <property type="protein sequence ID" value="KAJ4949775.1"/>
    <property type="molecule type" value="Genomic_DNA"/>
</dbReference>
<dbReference type="PANTHER" id="PTHR12346:SF0">
    <property type="entry name" value="SIN3A, ISOFORM G"/>
    <property type="match status" value="1"/>
</dbReference>
<keyword evidence="4 5" id="KW-0539">Nucleus</keyword>
<evidence type="ECO:0000313" key="7">
    <source>
        <dbReference type="Proteomes" id="UP001141806"/>
    </source>
</evidence>
<protein>
    <submittedName>
        <fullName evidence="6">Uncharacterized protein</fullName>
    </submittedName>
</protein>
<dbReference type="PANTHER" id="PTHR12346">
    <property type="entry name" value="SIN3B-RELATED"/>
    <property type="match status" value="1"/>
</dbReference>
<comment type="subcellular location">
    <subcellularLocation>
        <location evidence="1 5">Nucleus</location>
    </subcellularLocation>
</comment>
<dbReference type="OrthoDB" id="10265969at2759"/>
<name>A0A9Q0JTC3_9MAGN</name>
<evidence type="ECO:0000256" key="5">
    <source>
        <dbReference type="PROSITE-ProRule" id="PRU00810"/>
    </source>
</evidence>
<proteinExistence type="predicted"/>
<dbReference type="FunFam" id="1.20.1160.11:FF:000003">
    <property type="entry name" value="Paired amphipathic helix SIN3-like protein"/>
    <property type="match status" value="1"/>
</dbReference>
<keyword evidence="7" id="KW-1185">Reference proteome</keyword>
<dbReference type="Proteomes" id="UP001141806">
    <property type="component" value="Unassembled WGS sequence"/>
</dbReference>
<evidence type="ECO:0000256" key="3">
    <source>
        <dbReference type="ARBA" id="ARBA00022737"/>
    </source>
</evidence>
<dbReference type="SUPFAM" id="SSF47762">
    <property type="entry name" value="PAH2 domain"/>
    <property type="match status" value="2"/>
</dbReference>
<dbReference type="GO" id="GO:0003714">
    <property type="term" value="F:transcription corepressor activity"/>
    <property type="evidence" value="ECO:0007669"/>
    <property type="project" value="InterPro"/>
</dbReference>
<evidence type="ECO:0000256" key="1">
    <source>
        <dbReference type="ARBA" id="ARBA00004123"/>
    </source>
</evidence>
<dbReference type="GO" id="GO:0000122">
    <property type="term" value="P:negative regulation of transcription by RNA polymerase II"/>
    <property type="evidence" value="ECO:0007669"/>
    <property type="project" value="TreeGrafter"/>
</dbReference>